<organism evidence="1 2">
    <name type="scientific">Nocardiopsis endophytica</name>
    <dbReference type="NCBI Taxonomy" id="3018445"/>
    <lineage>
        <taxon>Bacteria</taxon>
        <taxon>Bacillati</taxon>
        <taxon>Actinomycetota</taxon>
        <taxon>Actinomycetes</taxon>
        <taxon>Streptosporangiales</taxon>
        <taxon>Nocardiopsidaceae</taxon>
        <taxon>Nocardiopsis</taxon>
    </lineage>
</organism>
<evidence type="ECO:0000313" key="1">
    <source>
        <dbReference type="EMBL" id="MDA2810547.1"/>
    </source>
</evidence>
<evidence type="ECO:0000313" key="2">
    <source>
        <dbReference type="Proteomes" id="UP001527866"/>
    </source>
</evidence>
<evidence type="ECO:0008006" key="3">
    <source>
        <dbReference type="Google" id="ProtNLM"/>
    </source>
</evidence>
<dbReference type="EMBL" id="JAQFWQ010000016">
    <property type="protein sequence ID" value="MDA2810547.1"/>
    <property type="molecule type" value="Genomic_DNA"/>
</dbReference>
<dbReference type="RefSeq" id="WP_270684734.1">
    <property type="nucleotide sequence ID" value="NZ_JAQFWQ010000016.1"/>
</dbReference>
<dbReference type="Proteomes" id="UP001527866">
    <property type="component" value="Unassembled WGS sequence"/>
</dbReference>
<reference evidence="1 2" key="1">
    <citation type="submission" date="2023-01" db="EMBL/GenBank/DDBJ databases">
        <title>Draft genome sequence of Nocardiopsis sp. RSe5-2 isolated from halophytes.</title>
        <authorList>
            <person name="Duangmal K."/>
            <person name="Chantavorakit T."/>
        </authorList>
    </citation>
    <scope>NUCLEOTIDE SEQUENCE [LARGE SCALE GENOMIC DNA]</scope>
    <source>
        <strain evidence="1 2">RSe5-2</strain>
    </source>
</reference>
<sequence>MTLWTWVAETSRRLREEGHAETADAVARLPQLAAEGEVGRIRGLLPSALRAVRDGADALPPWTEGYLNHWGAAARVGHRGEGTAALDLVEGALRAAHGEDGDEEDEDGGACGPAACAAQNVLDCYANIDGPGRTVDRTALLAEAMTHGGPGLPAWEALVVAHADMLIDDERPDEAVRELDLRAAEIREAGAEVGMEYGFAYVRALRYQERYTDALLTVDRLEEGALRAVPVGVPRSAAARRLRFERARLLAWLARSGLKPPEEAREALPETGEADANPRLRKAWVDAAEDLVALGELRNDWRVGVALTSWSRYAERVGAHRPCAQMSMAAARLAAARDARWVADCAIRRAQRALVRVRRAQDLENDLEEAHAMVRAVPAVVLPTEPEDLLDELRKEPRASVDPERQADLVVAARARRPEDTALLNALGQVGRTLMLSDTAAEPQWHHVRREPGDQKAALSLLETLLHDNDTAGVRTLVRTLTEASPAKP</sequence>
<name>A0ABT4U0U1_9ACTN</name>
<gene>
    <name evidence="1" type="ORF">O4J56_07850</name>
</gene>
<proteinExistence type="predicted"/>
<accession>A0ABT4U0U1</accession>
<keyword evidence="2" id="KW-1185">Reference proteome</keyword>
<protein>
    <recommendedName>
        <fullName evidence="3">XRE family transcriptional regulator</fullName>
    </recommendedName>
</protein>
<comment type="caution">
    <text evidence="1">The sequence shown here is derived from an EMBL/GenBank/DDBJ whole genome shotgun (WGS) entry which is preliminary data.</text>
</comment>